<feature type="transmembrane region" description="Helical" evidence="2">
    <location>
        <begin position="12"/>
        <end position="33"/>
    </location>
</feature>
<evidence type="ECO:0000313" key="3">
    <source>
        <dbReference type="EMBL" id="PQV63568.1"/>
    </source>
</evidence>
<name>A0A2S8SS13_9BACT</name>
<gene>
    <name evidence="3" type="ORF">B1R32_11031</name>
</gene>
<keyword evidence="4" id="KW-1185">Reference proteome</keyword>
<dbReference type="InParanoid" id="A0A2S8SS13"/>
<keyword evidence="2" id="KW-0812">Transmembrane</keyword>
<proteinExistence type="predicted"/>
<dbReference type="EMBL" id="NIGF01000010">
    <property type="protein sequence ID" value="PQV63568.1"/>
    <property type="molecule type" value="Genomic_DNA"/>
</dbReference>
<sequence length="137" mass="14305">MKPTLDFLPFRGAALHFLWSAAIFGVGICGVSGCGAKSETAAVATATPVPATVAKSKIVKPTVTKPTLAPIIIQTQKSSLPSGPQMMEDAPRPTFIPQPTPKVRPGQTIVISNGVAPTPQPRESQTIIISNAPRPQN</sequence>
<comment type="caution">
    <text evidence="3">The sequence shown here is derived from an EMBL/GenBank/DDBJ whole genome shotgun (WGS) entry which is preliminary data.</text>
</comment>
<evidence type="ECO:0000256" key="2">
    <source>
        <dbReference type="SAM" id="Phobius"/>
    </source>
</evidence>
<organism evidence="3 4">
    <name type="scientific">Abditibacterium utsteinense</name>
    <dbReference type="NCBI Taxonomy" id="1960156"/>
    <lineage>
        <taxon>Bacteria</taxon>
        <taxon>Pseudomonadati</taxon>
        <taxon>Abditibacteriota</taxon>
        <taxon>Abditibacteriia</taxon>
        <taxon>Abditibacteriales</taxon>
        <taxon>Abditibacteriaceae</taxon>
        <taxon>Abditibacterium</taxon>
    </lineage>
</organism>
<feature type="compositionally biased region" description="Polar residues" evidence="1">
    <location>
        <begin position="121"/>
        <end position="137"/>
    </location>
</feature>
<evidence type="ECO:0000313" key="4">
    <source>
        <dbReference type="Proteomes" id="UP000237684"/>
    </source>
</evidence>
<evidence type="ECO:0000256" key="1">
    <source>
        <dbReference type="SAM" id="MobiDB-lite"/>
    </source>
</evidence>
<dbReference type="PROSITE" id="PS51257">
    <property type="entry name" value="PROKAR_LIPOPROTEIN"/>
    <property type="match status" value="1"/>
</dbReference>
<dbReference type="RefSeq" id="WP_105483991.1">
    <property type="nucleotide sequence ID" value="NZ_NIGF01000010.1"/>
</dbReference>
<keyword evidence="2" id="KW-1133">Transmembrane helix</keyword>
<dbReference type="Proteomes" id="UP000237684">
    <property type="component" value="Unassembled WGS sequence"/>
</dbReference>
<protein>
    <submittedName>
        <fullName evidence="3">Uncharacterized protein</fullName>
    </submittedName>
</protein>
<reference evidence="3 4" key="1">
    <citation type="journal article" date="2018" name="Syst. Appl. Microbiol.">
        <title>Abditibacterium utsteinense sp. nov., the first cultivated member of candidate phylum FBP, isolated from ice-free Antarctic soil samples.</title>
        <authorList>
            <person name="Tahon G."/>
            <person name="Tytgat B."/>
            <person name="Lebbe L."/>
            <person name="Carlier A."/>
            <person name="Willems A."/>
        </authorList>
    </citation>
    <scope>NUCLEOTIDE SEQUENCE [LARGE SCALE GENOMIC DNA]</scope>
    <source>
        <strain evidence="3 4">LMG 29911</strain>
    </source>
</reference>
<keyword evidence="2" id="KW-0472">Membrane</keyword>
<accession>A0A2S8SS13</accession>
<feature type="region of interest" description="Disordered" evidence="1">
    <location>
        <begin position="75"/>
        <end position="137"/>
    </location>
</feature>
<dbReference type="AlphaFoldDB" id="A0A2S8SS13"/>